<keyword evidence="7" id="KW-1185">Reference proteome</keyword>
<accession>A0ABN9MC07</accession>
<proteinExistence type="inferred from homology"/>
<gene>
    <name evidence="6" type="ORF">RIMI_LOCUS19065123</name>
</gene>
<dbReference type="PANTHER" id="PTHR11818:SF119">
    <property type="entry name" value="GAMMA-CRYSTALLIN D"/>
    <property type="match status" value="1"/>
</dbReference>
<dbReference type="SUPFAM" id="SSF49695">
    <property type="entry name" value="gamma-Crystallin-like"/>
    <property type="match status" value="1"/>
</dbReference>
<dbReference type="Gene3D" id="2.60.20.10">
    <property type="entry name" value="Crystallins"/>
    <property type="match status" value="2"/>
</dbReference>
<evidence type="ECO:0000256" key="1">
    <source>
        <dbReference type="ARBA" id="ARBA00003689"/>
    </source>
</evidence>
<keyword evidence="4" id="KW-0677">Repeat</keyword>
<dbReference type="InterPro" id="IPR050252">
    <property type="entry name" value="Beta/Gamma-Crystallin"/>
</dbReference>
<dbReference type="PRINTS" id="PR01367">
    <property type="entry name" value="BGCRYSTALLIN"/>
</dbReference>
<dbReference type="InterPro" id="IPR011024">
    <property type="entry name" value="G_crystallin-like"/>
</dbReference>
<dbReference type="PROSITE" id="PS50915">
    <property type="entry name" value="CRYSTALLIN_BETA_GAMMA"/>
    <property type="match status" value="2"/>
</dbReference>
<evidence type="ECO:0000256" key="4">
    <source>
        <dbReference type="ARBA" id="ARBA00022737"/>
    </source>
</evidence>
<evidence type="ECO:0000256" key="3">
    <source>
        <dbReference type="ARBA" id="ARBA00022613"/>
    </source>
</evidence>
<evidence type="ECO:0000256" key="2">
    <source>
        <dbReference type="ARBA" id="ARBA00009646"/>
    </source>
</evidence>
<evidence type="ECO:0000313" key="6">
    <source>
        <dbReference type="EMBL" id="CAJ0964309.1"/>
    </source>
</evidence>
<dbReference type="Proteomes" id="UP001176940">
    <property type="component" value="Unassembled WGS sequence"/>
</dbReference>
<sequence length="234" mass="27159">MQFKIGNSSKQAAQLCSVEENSKEWQTLIVGPIPTTRIKEAGQPVIVIVHHFSNACVPFEDTSFFYEDRNFKGKSHECSGDNADLHTYFAHCNSILVENGCWVIYERSNYMGHQYYLKSGEYPDYQSWLGLNDSIRSCHSIPNHHGSYRIRLYEREDFRGQMKEYVNDCSNIYESFHTNNILSCSVLDGYWIFFEEPGFKGNQYFLKPGEYRRYASWGSTNSKVGSLKKIADFH</sequence>
<comment type="function">
    <text evidence="1">Crystallins are the dominant structural components of the vertebrate eye lens.</text>
</comment>
<evidence type="ECO:0000259" key="5">
    <source>
        <dbReference type="PROSITE" id="PS50915"/>
    </source>
</evidence>
<dbReference type="EMBL" id="CAUEEQ010059909">
    <property type="protein sequence ID" value="CAJ0964309.1"/>
    <property type="molecule type" value="Genomic_DNA"/>
</dbReference>
<evidence type="ECO:0000313" key="7">
    <source>
        <dbReference type="Proteomes" id="UP001176940"/>
    </source>
</evidence>
<keyword evidence="3" id="KW-0273">Eye lens protein</keyword>
<protein>
    <recommendedName>
        <fullName evidence="5">Beta/gamma crystallin 'Greek key' domain-containing protein</fullName>
    </recommendedName>
</protein>
<comment type="caution">
    <text evidence="6">The sequence shown here is derived from an EMBL/GenBank/DDBJ whole genome shotgun (WGS) entry which is preliminary data.</text>
</comment>
<reference evidence="6" key="1">
    <citation type="submission" date="2023-07" db="EMBL/GenBank/DDBJ databases">
        <authorList>
            <person name="Stuckert A."/>
        </authorList>
    </citation>
    <scope>NUCLEOTIDE SEQUENCE</scope>
</reference>
<feature type="domain" description="Beta/gamma crystallin 'Greek key'" evidence="5">
    <location>
        <begin position="189"/>
        <end position="231"/>
    </location>
</feature>
<organism evidence="6 7">
    <name type="scientific">Ranitomeya imitator</name>
    <name type="common">mimic poison frog</name>
    <dbReference type="NCBI Taxonomy" id="111125"/>
    <lineage>
        <taxon>Eukaryota</taxon>
        <taxon>Metazoa</taxon>
        <taxon>Chordata</taxon>
        <taxon>Craniata</taxon>
        <taxon>Vertebrata</taxon>
        <taxon>Euteleostomi</taxon>
        <taxon>Amphibia</taxon>
        <taxon>Batrachia</taxon>
        <taxon>Anura</taxon>
        <taxon>Neobatrachia</taxon>
        <taxon>Hyloidea</taxon>
        <taxon>Dendrobatidae</taxon>
        <taxon>Dendrobatinae</taxon>
        <taxon>Ranitomeya</taxon>
    </lineage>
</organism>
<dbReference type="InterPro" id="IPR001064">
    <property type="entry name" value="Beta/gamma_crystallin"/>
</dbReference>
<comment type="similarity">
    <text evidence="2">Belongs to the beta/gamma-crystallin family.</text>
</comment>
<dbReference type="Pfam" id="PF00030">
    <property type="entry name" value="Crystall"/>
    <property type="match status" value="2"/>
</dbReference>
<dbReference type="PANTHER" id="PTHR11818">
    <property type="entry name" value="BETA/GAMMA CRYSTALLIN"/>
    <property type="match status" value="1"/>
</dbReference>
<name>A0ABN9MC07_9NEOB</name>
<dbReference type="SMART" id="SM00247">
    <property type="entry name" value="XTALbg"/>
    <property type="match status" value="2"/>
</dbReference>
<feature type="domain" description="Beta/gamma crystallin 'Greek key'" evidence="5">
    <location>
        <begin position="100"/>
        <end position="142"/>
    </location>
</feature>